<dbReference type="PROSITE" id="PS00455">
    <property type="entry name" value="AMP_BINDING"/>
    <property type="match status" value="2"/>
</dbReference>
<dbReference type="PANTHER" id="PTHR45527:SF3">
    <property type="entry name" value="SIDEROPHORE SYNTHETASE (EUROFUNG)"/>
    <property type="match status" value="1"/>
</dbReference>
<dbReference type="NCBIfam" id="TIGR01733">
    <property type="entry name" value="AA-adenyl-dom"/>
    <property type="match status" value="1"/>
</dbReference>
<keyword evidence="1" id="KW-0596">Phosphopantetheine</keyword>
<proteinExistence type="inferred from homology"/>
<dbReference type="CDD" id="cd05918">
    <property type="entry name" value="A_NRPS_SidN3_like"/>
    <property type="match status" value="2"/>
</dbReference>
<name>A0A0A2LDC6_PENIT</name>
<evidence type="ECO:0000256" key="4">
    <source>
        <dbReference type="ARBA" id="ARBA00029454"/>
    </source>
</evidence>
<dbReference type="GO" id="GO:0016874">
    <property type="term" value="F:ligase activity"/>
    <property type="evidence" value="ECO:0007669"/>
    <property type="project" value="UniProtKB-KW"/>
</dbReference>
<evidence type="ECO:0000256" key="3">
    <source>
        <dbReference type="ARBA" id="ARBA00022598"/>
    </source>
</evidence>
<dbReference type="HOGENOM" id="CLU_000022_60_2_1"/>
<dbReference type="Gene3D" id="3.40.50.12780">
    <property type="entry name" value="N-terminal domain of ligase-like"/>
    <property type="match status" value="2"/>
</dbReference>
<dbReference type="Pfam" id="PF00668">
    <property type="entry name" value="Condensation"/>
    <property type="match status" value="2"/>
</dbReference>
<dbReference type="InterPro" id="IPR010071">
    <property type="entry name" value="AA_adenyl_dom"/>
</dbReference>
<dbReference type="EMBL" id="JQGA01000215">
    <property type="protein sequence ID" value="KGO77171.1"/>
    <property type="molecule type" value="Genomic_DNA"/>
</dbReference>
<dbReference type="STRING" id="40296.A0A0A2LDC6"/>
<dbReference type="InterPro" id="IPR023213">
    <property type="entry name" value="CAT-like_dom_sf"/>
</dbReference>
<dbReference type="SUPFAM" id="SSF52777">
    <property type="entry name" value="CoA-dependent acyltransferases"/>
    <property type="match status" value="4"/>
</dbReference>
<dbReference type="SUPFAM" id="SSF47336">
    <property type="entry name" value="ACP-like"/>
    <property type="match status" value="2"/>
</dbReference>
<dbReference type="PROSITE" id="PS00012">
    <property type="entry name" value="PHOSPHOPANTETHEINE"/>
    <property type="match status" value="1"/>
</dbReference>
<dbReference type="CDD" id="cd19542">
    <property type="entry name" value="CT_NRPS-like"/>
    <property type="match status" value="1"/>
</dbReference>
<reference evidence="6 7" key="1">
    <citation type="journal article" date="2015" name="Mol. Plant Microbe Interact.">
        <title>Genome, transcriptome, and functional analyses of Penicillium expansum provide new insights into secondary metabolism and pathogenicity.</title>
        <authorList>
            <person name="Ballester A.R."/>
            <person name="Marcet-Houben M."/>
            <person name="Levin E."/>
            <person name="Sela N."/>
            <person name="Selma-Lazaro C."/>
            <person name="Carmona L."/>
            <person name="Wisniewski M."/>
            <person name="Droby S."/>
            <person name="Gonzalez-Candelas L."/>
            <person name="Gabaldon T."/>
        </authorList>
    </citation>
    <scope>NUCLEOTIDE SEQUENCE [LARGE SCALE GENOMIC DNA]</scope>
    <source>
        <strain evidence="6 7">PHI-1</strain>
    </source>
</reference>
<feature type="domain" description="Carrier" evidence="5">
    <location>
        <begin position="1588"/>
        <end position="1667"/>
    </location>
</feature>
<evidence type="ECO:0000313" key="6">
    <source>
        <dbReference type="EMBL" id="KGO77171.1"/>
    </source>
</evidence>
<dbReference type="Pfam" id="PF00550">
    <property type="entry name" value="PP-binding"/>
    <property type="match status" value="2"/>
</dbReference>
<comment type="caution">
    <text evidence="6">The sequence shown here is derived from an EMBL/GenBank/DDBJ whole genome shotgun (WGS) entry which is preliminary data.</text>
</comment>
<dbReference type="Gene3D" id="3.30.559.10">
    <property type="entry name" value="Chloramphenicol acetyltransferase-like domain"/>
    <property type="match status" value="2"/>
</dbReference>
<gene>
    <name evidence="6" type="ORF">PITC_024130</name>
</gene>
<sequence length="2110" mass="231317">MLLGVKSETIVPICMEKSRLTTVAILAVMKSGGAFTLLDPSYPSSRLQTICQELNCNFILTCEERSEQCSHLAAALVVEHLVQVCRPAAGPSRSFAGQPDSALYVAFTSGSTGKPKGVVIEHQSYCSGAQHHLKAFGINRDSRVLQFAAYAFDVSLMETLSTLMAGACLCVMGNDQRTDATLFYQGFKSLQITHAFLTPSFARTIPWTKCHPGATTLILGGETMRPSDVMSYAKLGISLMNAYGPAECSVNSSVLCNVSPGAKTNNIGFCTGAVAWIVNPNDPEQLVSPGQIGELLIEGPIVGRGYLNNPQATRKFFIDPPLWLQKLRAGTPDKQRIYLTGDLASKDTSSGELLIYGRKDHQVKIRGQRVELGEIENHLCECLSLTGTEVFVERISPQGSEQDKLVAFILVPTPRQCTTIYADIFLSPKHDTMELFRTSQQRLKERLPDYMIPNIFIPLAKIPKVTSGKVDRGLLRATAAEMPREKVQEYNLASVDGSAVKEPPSTQKEILLRRLWADSLNCSPELIGIRDTFLLLGGDSLLAIRLVGAARKAGLLVPIQDVLSPKITLSEQAERAVESVGFLTTDAHSAFGLLNQNTRMEALQAVEDQHGIHSQDVEDIYPCTALQEGMFATSIKHPGMYVGNIVLRVQDDVDPVRLKMAWKAITTANAVLRTRIVSTTQGFLQVVLHNEFAWEENLAIEQSANPLPSREQGGSTKFTASTAGSLVKFHYCHGKRELTMALHHSIWDGWSLQLVQSQFEDAYRGVSLPKSSLYPFVRYLESLQDVEQIWASEFSGLDAPVFPALPSCSYQPSPTGTFKHVIKNLDTAGSTEHTVATYLHLAWSLLVAHYTDSADVVYGVTVSGRNAPVPGIENLVGPTIATFPLRVQIKPDESLRSALDSVQNILTRNIPHEQAGLPRIAKCSSDAARACGFQTQLIIEGRSGDDSIGSSKLLAVSRGSAASGMDYASFTDRALMVVLHPSADKKSVPITVTFDDSVISSNEINRMMSQYENILRQIYESSSTTPGDLQKISPTDLRQLQIWNQNAPLVDSRCLQELVLGQSLRRPCEIAVSSWDGDWTYEQLVSQSLRLSHYLNTKGVGPGSFVSICLERSKWSIAAIIAVLWSGGTCILLDLDHPRQRLQQIIQHAGSNVIINSEFTAASSSELCPTEVRLTAEFIDSLEENSDRSIKGTSEDPAFIMFTSGSTGNPKGIVMPHRALSSSIYHNSDALNFHPGTRALHFSSYAFDVSIYEIFTTLAAGGAICVPSEFERKNCLADFIRRLNVNWAFLTPTTVQTMSPSDVPSLTTLVLGGEAVTRDNADTWASGRSLINGYGPAEATICGVGPISGAGWKSGVFGHIVGGRGWVTETTNPEKLAAIGAIGELLLEGPFLAHGYLNLPDVTRKAFMECPAWRSRIVSDPPSFMYRTGDLVQYQSDGSIRYMGRKDTRIKLRGQLIDLGDVETAVLRVFPAAVEVVAEVVKMSASTAATILIAWVKLSTAEASQANKNGDGCLAPADSEFREASSFAQTRLRELVPSYMVPTVMLPVWQIPRTLTGKADRRCLQREVQNLSSSEIQGFMVAPHQKEPMENKSEERLRDIWADLLHISADHIGRRDSFLLLGGDSITAMKMMAVARRAGFGFTVTDVLNSSPLSDLASSRREITPLGQESLLNKSPATSKPKQEVVLSLDRSSMAPFPVTEAQEFLIKRYPWSHFRFSFSGPIDQQRLQSACGVLLRSYSILRTFFVERNGQLMQSVRENVNEIPFRDIVTDDPLESFCEGLCDAEQAIPVPTVDHPAQFTLVSNTGLVKHQFIIRLAHAQYDAASIPRILGDLEMTFKKAGTVLPSDFHQHISLLSQQDRSKAYEFWRSYLNGSSMTSLPLSLRDPSSGPFPIEAPARTVTGTCRLHLRPVPTEVTLATIVKAASCLVLARLSGKNDIVLGQTVSGRSLSFDEIDHVVGPCTNYIPYRVVLDPKMSAMDYLIHAQTQHSECLSYESIGLSQIVQNCTEWAKKTNFTFIVQHQLANTNLALSLDGSKSTSFSLSGKLLPSSEIWICSTPSVRELKIEVFASSSTLNQESAEFLAHEICTTLELLLTHVHRPLFAVHGLSM</sequence>
<dbReference type="FunFam" id="3.40.50.12780:FF:000014">
    <property type="entry name" value="Nonribosomal peptide synthetase 1"/>
    <property type="match status" value="1"/>
</dbReference>
<dbReference type="OMA" id="KFHHIIM"/>
<dbReference type="InterPro" id="IPR001242">
    <property type="entry name" value="Condensation_dom"/>
</dbReference>
<evidence type="ECO:0000256" key="1">
    <source>
        <dbReference type="ARBA" id="ARBA00022450"/>
    </source>
</evidence>
<dbReference type="GO" id="GO:0031177">
    <property type="term" value="F:phosphopantetheine binding"/>
    <property type="evidence" value="ECO:0007669"/>
    <property type="project" value="TreeGrafter"/>
</dbReference>
<evidence type="ECO:0000313" key="7">
    <source>
        <dbReference type="Proteomes" id="UP000030104"/>
    </source>
</evidence>
<dbReference type="Pfam" id="PF00501">
    <property type="entry name" value="AMP-binding"/>
    <property type="match status" value="2"/>
</dbReference>
<protein>
    <submittedName>
        <fullName evidence="6">AMP-dependent synthetase/ligase</fullName>
    </submittedName>
</protein>
<evidence type="ECO:0000259" key="5">
    <source>
        <dbReference type="PROSITE" id="PS50075"/>
    </source>
</evidence>
<dbReference type="PANTHER" id="PTHR45527">
    <property type="entry name" value="NONRIBOSOMAL PEPTIDE SYNTHETASE"/>
    <property type="match status" value="1"/>
</dbReference>
<dbReference type="InterPro" id="IPR009081">
    <property type="entry name" value="PP-bd_ACP"/>
</dbReference>
<dbReference type="CDD" id="cd19545">
    <property type="entry name" value="FUM14_C_NRPS-like"/>
    <property type="match status" value="1"/>
</dbReference>
<dbReference type="Proteomes" id="UP000030104">
    <property type="component" value="Unassembled WGS sequence"/>
</dbReference>
<feature type="domain" description="Carrier" evidence="5">
    <location>
        <begin position="503"/>
        <end position="580"/>
    </location>
</feature>
<dbReference type="Gene3D" id="3.30.559.30">
    <property type="entry name" value="Nonribosomal peptide synthetase, condensation domain"/>
    <property type="match status" value="2"/>
</dbReference>
<dbReference type="GO" id="GO:0043041">
    <property type="term" value="P:amino acid activation for nonribosomal peptide biosynthetic process"/>
    <property type="evidence" value="ECO:0007669"/>
    <property type="project" value="TreeGrafter"/>
</dbReference>
<dbReference type="PhylomeDB" id="A0A0A2LDC6"/>
<dbReference type="InterPro" id="IPR045851">
    <property type="entry name" value="AMP-bd_C_sf"/>
</dbReference>
<keyword evidence="3 6" id="KW-0436">Ligase</keyword>
<dbReference type="FunFam" id="3.30.559.30:FF:000003">
    <property type="entry name" value="Nonribosomal peptide synthase SidD"/>
    <property type="match status" value="1"/>
</dbReference>
<evidence type="ECO:0000256" key="2">
    <source>
        <dbReference type="ARBA" id="ARBA00022553"/>
    </source>
</evidence>
<dbReference type="InterPro" id="IPR000873">
    <property type="entry name" value="AMP-dep_synth/lig_dom"/>
</dbReference>
<dbReference type="InterPro" id="IPR006162">
    <property type="entry name" value="Ppantetheine_attach_site"/>
</dbReference>
<dbReference type="Gene3D" id="3.30.300.30">
    <property type="match status" value="2"/>
</dbReference>
<dbReference type="InterPro" id="IPR036736">
    <property type="entry name" value="ACP-like_sf"/>
</dbReference>
<dbReference type="Gene3D" id="1.10.1200.10">
    <property type="entry name" value="ACP-like"/>
    <property type="match status" value="2"/>
</dbReference>
<dbReference type="InterPro" id="IPR042099">
    <property type="entry name" value="ANL_N_sf"/>
</dbReference>
<dbReference type="GO" id="GO:0044550">
    <property type="term" value="P:secondary metabolite biosynthetic process"/>
    <property type="evidence" value="ECO:0007669"/>
    <property type="project" value="TreeGrafter"/>
</dbReference>
<dbReference type="OrthoDB" id="416786at2759"/>
<organism evidence="6 7">
    <name type="scientific">Penicillium italicum</name>
    <name type="common">Blue mold</name>
    <dbReference type="NCBI Taxonomy" id="40296"/>
    <lineage>
        <taxon>Eukaryota</taxon>
        <taxon>Fungi</taxon>
        <taxon>Dikarya</taxon>
        <taxon>Ascomycota</taxon>
        <taxon>Pezizomycotina</taxon>
        <taxon>Eurotiomycetes</taxon>
        <taxon>Eurotiomycetidae</taxon>
        <taxon>Eurotiales</taxon>
        <taxon>Aspergillaceae</taxon>
        <taxon>Penicillium</taxon>
    </lineage>
</organism>
<dbReference type="FunFam" id="3.30.300.30:FF:000015">
    <property type="entry name" value="Nonribosomal peptide synthase SidD"/>
    <property type="match status" value="2"/>
</dbReference>
<dbReference type="InterPro" id="IPR020845">
    <property type="entry name" value="AMP-binding_CS"/>
</dbReference>
<dbReference type="GO" id="GO:0005737">
    <property type="term" value="C:cytoplasm"/>
    <property type="evidence" value="ECO:0007669"/>
    <property type="project" value="TreeGrafter"/>
</dbReference>
<keyword evidence="7" id="KW-1185">Reference proteome</keyword>
<accession>A0A0A2LDC6</accession>
<keyword evidence="2" id="KW-0597">Phosphoprotein</keyword>
<dbReference type="PROSITE" id="PS50075">
    <property type="entry name" value="CARRIER"/>
    <property type="match status" value="2"/>
</dbReference>
<dbReference type="SUPFAM" id="SSF56801">
    <property type="entry name" value="Acetyl-CoA synthetase-like"/>
    <property type="match status" value="2"/>
</dbReference>
<comment type="similarity">
    <text evidence="4">Belongs to the NRP synthetase family.</text>
</comment>